<dbReference type="EnsemblFungi" id="EJT75567">
    <property type="protein sequence ID" value="EJT75567"/>
    <property type="gene ID" value="GGTG_05500"/>
</dbReference>
<gene>
    <name evidence="3" type="primary">20345958</name>
    <name evidence="2" type="ORF">GGTG_05500</name>
</gene>
<sequence length="74" mass="7916">MDANKAGMGAGTGDPMEGQRGISSVTPQYSHQQPCACRTPAIGVELGVGQQIDSLACSKWWARIALALRSWLRE</sequence>
<accession>J3NW37</accession>
<evidence type="ECO:0000313" key="4">
    <source>
        <dbReference type="Proteomes" id="UP000006039"/>
    </source>
</evidence>
<reference evidence="2" key="2">
    <citation type="submission" date="2010-07" db="EMBL/GenBank/DDBJ databases">
        <authorList>
            <consortium name="The Broad Institute Genome Sequencing Platform"/>
            <consortium name="Broad Institute Genome Sequencing Center for Infectious Disease"/>
            <person name="Ma L.-J."/>
            <person name="Dead R."/>
            <person name="Young S."/>
            <person name="Zeng Q."/>
            <person name="Koehrsen M."/>
            <person name="Alvarado L."/>
            <person name="Berlin A."/>
            <person name="Chapman S.B."/>
            <person name="Chen Z."/>
            <person name="Freedman E."/>
            <person name="Gellesch M."/>
            <person name="Goldberg J."/>
            <person name="Griggs A."/>
            <person name="Gujja S."/>
            <person name="Heilman E.R."/>
            <person name="Heiman D."/>
            <person name="Hepburn T."/>
            <person name="Howarth C."/>
            <person name="Jen D."/>
            <person name="Larson L."/>
            <person name="Mehta T."/>
            <person name="Neiman D."/>
            <person name="Pearson M."/>
            <person name="Roberts A."/>
            <person name="Saif S."/>
            <person name="Shea T."/>
            <person name="Shenoy N."/>
            <person name="Sisk P."/>
            <person name="Stolte C."/>
            <person name="Sykes S."/>
            <person name="Walk T."/>
            <person name="White J."/>
            <person name="Yandava C."/>
            <person name="Haas B."/>
            <person name="Nusbaum C."/>
            <person name="Birren B."/>
        </authorList>
    </citation>
    <scope>NUCLEOTIDE SEQUENCE</scope>
    <source>
        <strain evidence="2">R3-111a-1</strain>
    </source>
</reference>
<keyword evidence="4" id="KW-1185">Reference proteome</keyword>
<reference evidence="4" key="1">
    <citation type="submission" date="2010-07" db="EMBL/GenBank/DDBJ databases">
        <title>The genome sequence of Gaeumannomyces graminis var. tritici strain R3-111a-1.</title>
        <authorList>
            <consortium name="The Broad Institute Genome Sequencing Platform"/>
            <person name="Ma L.-J."/>
            <person name="Dead R."/>
            <person name="Young S."/>
            <person name="Zeng Q."/>
            <person name="Koehrsen M."/>
            <person name="Alvarado L."/>
            <person name="Berlin A."/>
            <person name="Chapman S.B."/>
            <person name="Chen Z."/>
            <person name="Freedman E."/>
            <person name="Gellesch M."/>
            <person name="Goldberg J."/>
            <person name="Griggs A."/>
            <person name="Gujja S."/>
            <person name="Heilman E.R."/>
            <person name="Heiman D."/>
            <person name="Hepburn T."/>
            <person name="Howarth C."/>
            <person name="Jen D."/>
            <person name="Larson L."/>
            <person name="Mehta T."/>
            <person name="Neiman D."/>
            <person name="Pearson M."/>
            <person name="Roberts A."/>
            <person name="Saif S."/>
            <person name="Shea T."/>
            <person name="Shenoy N."/>
            <person name="Sisk P."/>
            <person name="Stolte C."/>
            <person name="Sykes S."/>
            <person name="Walk T."/>
            <person name="White J."/>
            <person name="Yandava C."/>
            <person name="Haas B."/>
            <person name="Nusbaum C."/>
            <person name="Birren B."/>
        </authorList>
    </citation>
    <scope>NUCLEOTIDE SEQUENCE [LARGE SCALE GENOMIC DNA]</scope>
    <source>
        <strain evidence="4">R3-111a-1</strain>
    </source>
</reference>
<dbReference type="VEuPathDB" id="FungiDB:GGTG_05500"/>
<dbReference type="RefSeq" id="XP_009221567.1">
    <property type="nucleotide sequence ID" value="XM_009223303.1"/>
</dbReference>
<dbReference type="HOGENOM" id="CLU_2687960_0_0_1"/>
<evidence type="ECO:0000256" key="1">
    <source>
        <dbReference type="SAM" id="MobiDB-lite"/>
    </source>
</evidence>
<name>J3NW37_GAET3</name>
<dbReference type="Proteomes" id="UP000006039">
    <property type="component" value="Unassembled WGS sequence"/>
</dbReference>
<dbReference type="AlphaFoldDB" id="J3NW37"/>
<proteinExistence type="predicted"/>
<reference evidence="3" key="5">
    <citation type="submission" date="2018-04" db="UniProtKB">
        <authorList>
            <consortium name="EnsemblFungi"/>
        </authorList>
    </citation>
    <scope>IDENTIFICATION</scope>
    <source>
        <strain evidence="3">R3-111a-1</strain>
    </source>
</reference>
<reference evidence="3" key="4">
    <citation type="journal article" date="2015" name="G3 (Bethesda)">
        <title>Genome sequences of three phytopathogenic species of the Magnaporthaceae family of fungi.</title>
        <authorList>
            <person name="Okagaki L.H."/>
            <person name="Nunes C.C."/>
            <person name="Sailsbery J."/>
            <person name="Clay B."/>
            <person name="Brown D."/>
            <person name="John T."/>
            <person name="Oh Y."/>
            <person name="Young N."/>
            <person name="Fitzgerald M."/>
            <person name="Haas B.J."/>
            <person name="Zeng Q."/>
            <person name="Young S."/>
            <person name="Adiconis X."/>
            <person name="Fan L."/>
            <person name="Levin J.Z."/>
            <person name="Mitchell T.K."/>
            <person name="Okubara P.A."/>
            <person name="Farman M.L."/>
            <person name="Kohn L.M."/>
            <person name="Birren B."/>
            <person name="Ma L.-J."/>
            <person name="Dean R.A."/>
        </authorList>
    </citation>
    <scope>NUCLEOTIDE SEQUENCE</scope>
    <source>
        <strain evidence="3">R3-111a-1</strain>
    </source>
</reference>
<feature type="region of interest" description="Disordered" evidence="1">
    <location>
        <begin position="1"/>
        <end position="27"/>
    </location>
</feature>
<evidence type="ECO:0000313" key="2">
    <source>
        <dbReference type="EMBL" id="EJT75567.1"/>
    </source>
</evidence>
<protein>
    <submittedName>
        <fullName evidence="2 3">Uncharacterized protein</fullName>
    </submittedName>
</protein>
<reference evidence="2" key="3">
    <citation type="submission" date="2010-09" db="EMBL/GenBank/DDBJ databases">
        <title>Annotation of Gaeumannomyces graminis var. tritici R3-111a-1.</title>
        <authorList>
            <consortium name="The Broad Institute Genome Sequencing Platform"/>
            <person name="Ma L.-J."/>
            <person name="Dead R."/>
            <person name="Young S.K."/>
            <person name="Zeng Q."/>
            <person name="Gargeya S."/>
            <person name="Fitzgerald M."/>
            <person name="Haas B."/>
            <person name="Abouelleil A."/>
            <person name="Alvarado L."/>
            <person name="Arachchi H.M."/>
            <person name="Berlin A."/>
            <person name="Brown A."/>
            <person name="Chapman S.B."/>
            <person name="Chen Z."/>
            <person name="Dunbar C."/>
            <person name="Freedman E."/>
            <person name="Gearin G."/>
            <person name="Gellesch M."/>
            <person name="Goldberg J."/>
            <person name="Griggs A."/>
            <person name="Gujja S."/>
            <person name="Heiman D."/>
            <person name="Howarth C."/>
            <person name="Larson L."/>
            <person name="Lui A."/>
            <person name="MacDonald P.J.P."/>
            <person name="Mehta T."/>
            <person name="Montmayeur A."/>
            <person name="Murphy C."/>
            <person name="Neiman D."/>
            <person name="Pearson M."/>
            <person name="Priest M."/>
            <person name="Roberts A."/>
            <person name="Saif S."/>
            <person name="Shea T."/>
            <person name="Shenoy N."/>
            <person name="Sisk P."/>
            <person name="Stolte C."/>
            <person name="Sykes S."/>
            <person name="Yandava C."/>
            <person name="Wortman J."/>
            <person name="Nusbaum C."/>
            <person name="Birren B."/>
        </authorList>
    </citation>
    <scope>NUCLEOTIDE SEQUENCE</scope>
    <source>
        <strain evidence="2">R3-111a-1</strain>
    </source>
</reference>
<dbReference type="EMBL" id="GL385397">
    <property type="protein sequence ID" value="EJT75567.1"/>
    <property type="molecule type" value="Genomic_DNA"/>
</dbReference>
<organism evidence="2">
    <name type="scientific">Gaeumannomyces tritici (strain R3-111a-1)</name>
    <name type="common">Wheat and barley take-all root rot fungus</name>
    <name type="synonym">Gaeumannomyces graminis var. tritici</name>
    <dbReference type="NCBI Taxonomy" id="644352"/>
    <lineage>
        <taxon>Eukaryota</taxon>
        <taxon>Fungi</taxon>
        <taxon>Dikarya</taxon>
        <taxon>Ascomycota</taxon>
        <taxon>Pezizomycotina</taxon>
        <taxon>Sordariomycetes</taxon>
        <taxon>Sordariomycetidae</taxon>
        <taxon>Magnaporthales</taxon>
        <taxon>Magnaporthaceae</taxon>
        <taxon>Gaeumannomyces</taxon>
    </lineage>
</organism>
<evidence type="ECO:0000313" key="3">
    <source>
        <dbReference type="EnsemblFungi" id="EJT75567"/>
    </source>
</evidence>
<dbReference type="GeneID" id="20345958"/>